<dbReference type="NCBIfam" id="NF012196">
    <property type="entry name" value="Ig_like_ice"/>
    <property type="match status" value="7"/>
</dbReference>
<sequence length="2079" mass="221676">MKSYTLNITRNGQTEALFLEEGAAAVVQAEPDTLYLVLDSAGEAVANPLMQWVENDLWVFLDGVQDESPDLVLKDYRLNFPIENSRYLNDTGSTFATAADEASLARISASVAEEVGITGWTTGAQLWTAAAVAGAAVAGIAAASSGGSDKKNDNSKPQENSDKNLPEQPVGKQDTANPDRQDNAEPTPPTKPEDKQDTANQDNTANPDRQENTEQTPPLKPEITLNPMGENNVINADSIKPEQGLVLSGRLNMDAGLIAPAVSVKVGGKVYAAEISGDTWHLKLDSNALAGLQGEQKIAIAVTAQDAEGNAHTHTVEQTYTIDTQITTPVIEIDAVAQDDIINLVESQAASITVTGRVVHAQNGDEIVLKVGEAQYRGTVKDGAFSMPVDTKTLVNHGRISAEVTTRDDAANSATGTAEREYRVDTEYSPKISLNSVAGDNILNLAESKNKVTVSGQVSDVADGEDVIVSCGCESCGSVKWIDILAKVRNGAFSVDFSGETLKKEGYNLIKAKVSSQDDAGNTATAETTQRYSTDLEAPSVTLSINPIGGEDNVLSPEERKAADPYSVSGTISGLQEGERIESLSVSVNGTAYSAQVSGNIFTAAIPIAVLAAATEVRASATVADAAGNRAAAEASRSYTVGKATPVIHLDPIAEDNIINQEEARDGNITVSGRVENIADGVSVNLATSSGTIQVAVSDGRFSTSVPLSFLGFKHNIKEVSGTLSAFIKNPDEPLIFSSQSYRFDLANNTSITIDGITGDNVFDADEIARPTVVISGKVNDGKTGEIVTIKIGKNTYTATVQEDGRYSAEVEIERIIPGRNDGKYGMSVSVDRIDQAGNRGDGKATASRDFRVDKTPPQGEIVFDKVGGDGVLNQEELTQPTVTITGKVTKIGEGDEAQSVTVRVGDKEYPATLTGSVFSVAVPTDELKANTSVSAQGMLKDMAGRSTPVAESTEAYVQQTTPPSVSVTVDSINENNPINAAHLSEKVSIKGSLTLGGTVVADTVSVTVEIGGVTYTADVSGKQWTLNVPATTLAKEEEGRLKKVDVHVSVADKYGNTASHSAEKTFEVDTSLPKPSIVLNAIGADDVVNAGSSDKVTVSGKVEGEFKDQDTVTLTINNKEHKLSIDNAGEFSLAVEAAEFTGADKPVVRAAMTTTDAAGNVGTAQASRGYSVKQGDIQIKLDTITGDDLINVTEAKAGKEIKISGSVSGIKVAPGKMVELTIGNEKLKVAIQQDLTFSTTVDAGKLLNNPGYTVFARIAGEAATSAKAARSYGVDDVAAAKIDLNQIDTDFSLDVSQTEANTRIYGKIELEGKFAQGMNSERMRQITVEIGDKAYKAGVKSDRSFFLNIPTAELAALKGQELKIGVEADPQLYESIKWDDGSYRIRAIDKNTPVLIKDVEFTGTDIQKNSDGTYVVAETVGERMINVSGTVGGTAKAGDDVSLEVGGKVYTAKVGDNQTFTAQISAHDLAADSDHAVKAVLHTKDLSGKAVTVSDVEHYASLKQVDSGFVNAHQRLNNGTIKSDHTSEEYNFPYFIEKIGSLGGRSYNIPFGGEHGKPAVIKYHFMNLNEISELSENYNRYIDRSSMSTYSTELQDIVREAYKEISEVANIQFVEVSNKNEANTNYFMGNLTNGFDGASAIAYNGGLVAWNSRHHYAGWGKAFLKYTALHEITHTLGMTHTSNGFTGDYGKEESIEFSNMSYNAYANNGIFLDRGQLRPYDLAYLQYAYGPNQNTRTGNDIYTFKNYNMYSRDGDRYIWDAGGVDTFDASEEKQGVNVNLTPGSWIYVGDSREKTFGVKDRTEYDMRKYFDLKEKDNIGGPKAGDKVTLNTYTEGQAFIGFGTQIENLIGSAHKDVLTGNKAANNIYGGAGDDTLNGGEGDDYLDGGTGADKLNGGTGNDTYMVDDAGDVVTEHENQGEDHVFSSIDYTLGNHLEHLTLIGTTAITGQGNEGNNTIMGNGADNTLNGMPGNDRIIGGAGSDTLTGGDGRDTFVFDTALDGSVDTITDFTAGQDIIELKATIFDSLSTNTMDEWDQYVKYHKDTGYLTYDKDGKGNADAIHFATLDKDLVIDHTSFQVV</sequence>
<dbReference type="InterPro" id="IPR049826">
    <property type="entry name" value="Ig-like_ice"/>
</dbReference>
<comment type="similarity">
    <text evidence="2">Belongs to the peptidase M10B family.</text>
</comment>
<dbReference type="RefSeq" id="WP_085363976.1">
    <property type="nucleotide sequence ID" value="NZ_LT906434.1"/>
</dbReference>
<dbReference type="PANTHER" id="PTHR38340">
    <property type="entry name" value="S-LAYER PROTEIN"/>
    <property type="match status" value="1"/>
</dbReference>
<keyword evidence="3" id="KW-0964">Secreted</keyword>
<protein>
    <submittedName>
        <fullName evidence="7">Iron-regulated protein FrpA</fullName>
        <ecNumber evidence="7">3.4.24.40</ecNumber>
    </submittedName>
</protein>
<dbReference type="InterPro" id="IPR018511">
    <property type="entry name" value="Hemolysin-typ_Ca-bd_CS"/>
</dbReference>
<feature type="region of interest" description="Disordered" evidence="4">
    <location>
        <begin position="143"/>
        <end position="231"/>
    </location>
</feature>
<dbReference type="SMART" id="SM00235">
    <property type="entry name" value="ZnMc"/>
    <property type="match status" value="1"/>
</dbReference>
<feature type="compositionally biased region" description="Basic and acidic residues" evidence="4">
    <location>
        <begin position="841"/>
        <end position="855"/>
    </location>
</feature>
<comment type="subcellular location">
    <subcellularLocation>
        <location evidence="1">Secreted</location>
    </subcellularLocation>
</comment>
<dbReference type="InterPro" id="IPR024079">
    <property type="entry name" value="MetalloPept_cat_dom_sf"/>
</dbReference>
<name>A0AB38DPM4_9NEIS</name>
<dbReference type="EC" id="3.4.24.40" evidence="7"/>
<evidence type="ECO:0000313" key="7">
    <source>
        <dbReference type="EMBL" id="SNU78942.1"/>
    </source>
</evidence>
<dbReference type="PRINTS" id="PR00313">
    <property type="entry name" value="CABNDNGRPT"/>
</dbReference>
<dbReference type="KEGG" id="nzo:SAMEA4504057_0428"/>
<evidence type="ECO:0000259" key="5">
    <source>
        <dbReference type="SMART" id="SM00235"/>
    </source>
</evidence>
<dbReference type="InterPro" id="IPR050557">
    <property type="entry name" value="RTX_toxin/Mannuronan_C5-epim"/>
</dbReference>
<feature type="region of interest" description="Disordered" evidence="4">
    <location>
        <begin position="835"/>
        <end position="856"/>
    </location>
</feature>
<dbReference type="Gene3D" id="2.150.10.10">
    <property type="entry name" value="Serralysin-like metalloprotease, C-terminal"/>
    <property type="match status" value="1"/>
</dbReference>
<evidence type="ECO:0000313" key="8">
    <source>
        <dbReference type="Proteomes" id="UP000193466"/>
    </source>
</evidence>
<keyword evidence="7" id="KW-0378">Hydrolase</keyword>
<dbReference type="EMBL" id="LT906434">
    <property type="protein sequence ID" value="SNU78942.1"/>
    <property type="molecule type" value="Genomic_DNA"/>
</dbReference>
<dbReference type="Gene3D" id="3.40.390.10">
    <property type="entry name" value="Collagenase (Catalytic Domain)"/>
    <property type="match status" value="1"/>
</dbReference>
<keyword evidence="8" id="KW-1185">Reference proteome</keyword>
<dbReference type="InterPro" id="IPR013783">
    <property type="entry name" value="Ig-like_fold"/>
</dbReference>
<dbReference type="NCBIfam" id="NF033510">
    <property type="entry name" value="Ca_tandemer"/>
    <property type="match status" value="10"/>
</dbReference>
<dbReference type="GO" id="GO:0005615">
    <property type="term" value="C:extracellular space"/>
    <property type="evidence" value="ECO:0007669"/>
    <property type="project" value="InterPro"/>
</dbReference>
<gene>
    <name evidence="7" type="primary">frpA1</name>
    <name evidence="6" type="ORF">BWD10_08680</name>
    <name evidence="7" type="ORF">SAMEA4504057_00428</name>
</gene>
<evidence type="ECO:0000256" key="3">
    <source>
        <dbReference type="ARBA" id="ARBA00022525"/>
    </source>
</evidence>
<reference evidence="6 8" key="1">
    <citation type="submission" date="2017-01" db="EMBL/GenBank/DDBJ databases">
        <authorList>
            <person name="Wolfgang W.J."/>
            <person name="Cole J."/>
            <person name="Wroblewski D."/>
            <person name="Mcginnis J."/>
            <person name="Musser K.A."/>
        </authorList>
    </citation>
    <scope>NUCLEOTIDE SEQUENCE [LARGE SCALE GENOMIC DNA]</scope>
    <source>
        <strain evidence="6 8">DSM 21643</strain>
    </source>
</reference>
<dbReference type="PROSITE" id="PS00330">
    <property type="entry name" value="HEMOLYSIN_CALCIUM"/>
    <property type="match status" value="3"/>
</dbReference>
<evidence type="ECO:0000256" key="2">
    <source>
        <dbReference type="ARBA" id="ARBA00009490"/>
    </source>
</evidence>
<feature type="domain" description="Peptidase metallopeptidase" evidence="5">
    <location>
        <begin position="1575"/>
        <end position="1732"/>
    </location>
</feature>
<dbReference type="InterPro" id="IPR011049">
    <property type="entry name" value="Serralysin-like_metalloprot_C"/>
</dbReference>
<feature type="compositionally biased region" description="Basic and acidic residues" evidence="4">
    <location>
        <begin position="148"/>
        <end position="165"/>
    </location>
</feature>
<dbReference type="InterPro" id="IPR001343">
    <property type="entry name" value="Hemolysn_Ca-bd"/>
</dbReference>
<dbReference type="Proteomes" id="UP000193466">
    <property type="component" value="Unassembled WGS sequence"/>
</dbReference>
<dbReference type="Gene3D" id="2.60.40.10">
    <property type="entry name" value="Immunoglobulins"/>
    <property type="match status" value="11"/>
</dbReference>
<dbReference type="Proteomes" id="UP000215033">
    <property type="component" value="Chromosome 1"/>
</dbReference>
<evidence type="ECO:0000313" key="6">
    <source>
        <dbReference type="EMBL" id="OSI09666.1"/>
    </source>
</evidence>
<dbReference type="GO" id="GO:0005509">
    <property type="term" value="F:calcium ion binding"/>
    <property type="evidence" value="ECO:0007669"/>
    <property type="project" value="InterPro"/>
</dbReference>
<dbReference type="GO" id="GO:0006508">
    <property type="term" value="P:proteolysis"/>
    <property type="evidence" value="ECO:0007669"/>
    <property type="project" value="InterPro"/>
</dbReference>
<evidence type="ECO:0000256" key="4">
    <source>
        <dbReference type="SAM" id="MobiDB-lite"/>
    </source>
</evidence>
<dbReference type="Pfam" id="PF00353">
    <property type="entry name" value="HemolysinCabind"/>
    <property type="match status" value="2"/>
</dbReference>
<reference evidence="7 9" key="2">
    <citation type="submission" date="2017-06" db="EMBL/GenBank/DDBJ databases">
        <authorList>
            <consortium name="Pathogen Informatics"/>
        </authorList>
    </citation>
    <scope>NUCLEOTIDE SEQUENCE [LARGE SCALE GENOMIC DNA]</scope>
    <source>
        <strain evidence="7 9">NCTC12230</strain>
    </source>
</reference>
<dbReference type="InterPro" id="IPR006026">
    <property type="entry name" value="Peptidase_Metallo"/>
</dbReference>
<dbReference type="SUPFAM" id="SSF55486">
    <property type="entry name" value="Metalloproteases ('zincins'), catalytic domain"/>
    <property type="match status" value="1"/>
</dbReference>
<dbReference type="GO" id="GO:0008270">
    <property type="term" value="F:zinc ion binding"/>
    <property type="evidence" value="ECO:0007669"/>
    <property type="project" value="InterPro"/>
</dbReference>
<organism evidence="7 9">
    <name type="scientific">Neisseria zoodegmatis</name>
    <dbReference type="NCBI Taxonomy" id="326523"/>
    <lineage>
        <taxon>Bacteria</taxon>
        <taxon>Pseudomonadati</taxon>
        <taxon>Pseudomonadota</taxon>
        <taxon>Betaproteobacteria</taxon>
        <taxon>Neisseriales</taxon>
        <taxon>Neisseriaceae</taxon>
        <taxon>Neisseria</taxon>
    </lineage>
</organism>
<evidence type="ECO:0000256" key="1">
    <source>
        <dbReference type="ARBA" id="ARBA00004613"/>
    </source>
</evidence>
<dbReference type="PANTHER" id="PTHR38340:SF1">
    <property type="entry name" value="S-LAYER PROTEIN"/>
    <property type="match status" value="1"/>
</dbReference>
<accession>A0AB38DPM4</accession>
<dbReference type="GO" id="GO:0008237">
    <property type="term" value="F:metallopeptidase activity"/>
    <property type="evidence" value="ECO:0007669"/>
    <property type="project" value="InterPro"/>
</dbReference>
<feature type="compositionally biased region" description="Polar residues" evidence="4">
    <location>
        <begin position="198"/>
        <end position="207"/>
    </location>
</feature>
<dbReference type="EMBL" id="MTBM01000011">
    <property type="protein sequence ID" value="OSI09666.1"/>
    <property type="molecule type" value="Genomic_DNA"/>
</dbReference>
<proteinExistence type="inferred from homology"/>
<dbReference type="SUPFAM" id="SSF51120">
    <property type="entry name" value="beta-Roll"/>
    <property type="match status" value="2"/>
</dbReference>
<evidence type="ECO:0000313" key="9">
    <source>
        <dbReference type="Proteomes" id="UP000215033"/>
    </source>
</evidence>